<reference evidence="2 3" key="1">
    <citation type="journal article" date="2020" name="ISME J.">
        <title>Comparative genomics reveals insights into cyanobacterial evolution and habitat adaptation.</title>
        <authorList>
            <person name="Chen M.Y."/>
            <person name="Teng W.K."/>
            <person name="Zhao L."/>
            <person name="Hu C.X."/>
            <person name="Zhou Y.K."/>
            <person name="Han B.P."/>
            <person name="Song L.R."/>
            <person name="Shu W.S."/>
        </authorList>
    </citation>
    <scope>NUCLEOTIDE SEQUENCE [LARGE SCALE GENOMIC DNA]</scope>
    <source>
        <strain evidence="2 3">FACHB-1040</strain>
    </source>
</reference>
<evidence type="ECO:0000313" key="3">
    <source>
        <dbReference type="Proteomes" id="UP000606721"/>
    </source>
</evidence>
<protein>
    <submittedName>
        <fullName evidence="2">Type II toxin-antitoxin system RelE/ParE family toxin</fullName>
    </submittedName>
</protein>
<keyword evidence="3" id="KW-1185">Reference proteome</keyword>
<evidence type="ECO:0000313" key="2">
    <source>
        <dbReference type="EMBL" id="MBD2278137.1"/>
    </source>
</evidence>
<proteinExistence type="predicted"/>
<dbReference type="InterPro" id="IPR035093">
    <property type="entry name" value="RelE/ParE_toxin_dom_sf"/>
</dbReference>
<name>A0ABR8BWQ8_APHFL</name>
<evidence type="ECO:0000256" key="1">
    <source>
        <dbReference type="ARBA" id="ARBA00022649"/>
    </source>
</evidence>
<dbReference type="EMBL" id="JACJQT010000014">
    <property type="protein sequence ID" value="MBD2278137.1"/>
    <property type="molecule type" value="Genomic_DNA"/>
</dbReference>
<gene>
    <name evidence="2" type="ORF">H6F99_07420</name>
</gene>
<dbReference type="InterPro" id="IPR007712">
    <property type="entry name" value="RelE/ParE_toxin"/>
</dbReference>
<dbReference type="Proteomes" id="UP000606721">
    <property type="component" value="Unassembled WGS sequence"/>
</dbReference>
<accession>A0ABR8BWQ8</accession>
<comment type="caution">
    <text evidence="2">The sequence shown here is derived from an EMBL/GenBank/DDBJ whole genome shotgun (WGS) entry which is preliminary data.</text>
</comment>
<sequence length="110" mass="13081">MNQKYQVVIQPAAQKAIEEAYFWFSNDSSRQARKWLEGLYKVILSLEIMPFRCSLAFENDFLDQEIRQIIYGKGRNIYRILFTILDDTVQIVFVRHAAQKPIIDEFDEDE</sequence>
<keyword evidence="1" id="KW-1277">Toxin-antitoxin system</keyword>
<dbReference type="Pfam" id="PF05016">
    <property type="entry name" value="ParE_toxin"/>
    <property type="match status" value="1"/>
</dbReference>
<dbReference type="RefSeq" id="WP_039203533.1">
    <property type="nucleotide sequence ID" value="NZ_JACJQT010000014.1"/>
</dbReference>
<dbReference type="Gene3D" id="3.30.2310.20">
    <property type="entry name" value="RelE-like"/>
    <property type="match status" value="1"/>
</dbReference>
<organism evidence="2 3">
    <name type="scientific">Aphanizomenon flos-aquae FACHB-1040</name>
    <dbReference type="NCBI Taxonomy" id="2692887"/>
    <lineage>
        <taxon>Bacteria</taxon>
        <taxon>Bacillati</taxon>
        <taxon>Cyanobacteriota</taxon>
        <taxon>Cyanophyceae</taxon>
        <taxon>Nostocales</taxon>
        <taxon>Aphanizomenonaceae</taxon>
        <taxon>Aphanizomenon</taxon>
    </lineage>
</organism>